<comment type="caution">
    <text evidence="2">The sequence shown here is derived from an EMBL/GenBank/DDBJ whole genome shotgun (WGS) entry which is preliminary data.</text>
</comment>
<dbReference type="EMBL" id="JAAGMN010006124">
    <property type="protein sequence ID" value="NEE16288.1"/>
    <property type="molecule type" value="Genomic_DNA"/>
</dbReference>
<dbReference type="Pfam" id="PF19934">
    <property type="entry name" value="DUF6397"/>
    <property type="match status" value="1"/>
</dbReference>
<organism evidence="2">
    <name type="scientific">Streptomyces sp. SID7499</name>
    <dbReference type="NCBI Taxonomy" id="2706086"/>
    <lineage>
        <taxon>Bacteria</taxon>
        <taxon>Bacillati</taxon>
        <taxon>Actinomycetota</taxon>
        <taxon>Actinomycetes</taxon>
        <taxon>Kitasatosporales</taxon>
        <taxon>Streptomycetaceae</taxon>
        <taxon>Streptomyces</taxon>
    </lineage>
</organism>
<sequence>MSRTGTTSDRRPTCAPSRAARELGLKRGEFDLAVNLGFIRTVPDEGGGGPRVALAEIDHLRSGDGFPDALRARVATVGTTAGADLMDVAPTRFTSLARYGLLIPVRFYLNRYRTVVWLYLAEELRQFAAEGSHTRLLTARRTPPEIREGLKAGMDRRPRNWRGRHVGFLTRQAGEDPWARAGAVACLLDPADVADVVRDPRERTRLARCYPRLPAHGTPGSPTAELAETLMTASDPDEVAWFRADLAHTMETARRHHPVAATLSPVPPAGPDPLVPPPAPPAGPDPLASPPAPTAVRQPAPTDPTPPHGLVSWLRRRRQRPA</sequence>
<name>A0A6G3XEQ8_9ACTN</name>
<protein>
    <submittedName>
        <fullName evidence="2">Uncharacterized protein</fullName>
    </submittedName>
</protein>
<proteinExistence type="predicted"/>
<dbReference type="AlphaFoldDB" id="A0A6G3XEQ8"/>
<reference evidence="2" key="1">
    <citation type="submission" date="2020-01" db="EMBL/GenBank/DDBJ databases">
        <title>Insect and environment-associated Actinomycetes.</title>
        <authorList>
            <person name="Currrie C."/>
            <person name="Chevrette M."/>
            <person name="Carlson C."/>
            <person name="Stubbendieck R."/>
            <person name="Wendt-Pienkowski E."/>
        </authorList>
    </citation>
    <scope>NUCLEOTIDE SEQUENCE</scope>
    <source>
        <strain evidence="2">SID7499</strain>
    </source>
</reference>
<dbReference type="InterPro" id="IPR045652">
    <property type="entry name" value="DUF6397"/>
</dbReference>
<feature type="compositionally biased region" description="Pro residues" evidence="1">
    <location>
        <begin position="265"/>
        <end position="293"/>
    </location>
</feature>
<accession>A0A6G3XEQ8</accession>
<feature type="region of interest" description="Disordered" evidence="1">
    <location>
        <begin position="261"/>
        <end position="322"/>
    </location>
</feature>
<evidence type="ECO:0000256" key="1">
    <source>
        <dbReference type="SAM" id="MobiDB-lite"/>
    </source>
</evidence>
<evidence type="ECO:0000313" key="2">
    <source>
        <dbReference type="EMBL" id="NEE16288.1"/>
    </source>
</evidence>
<gene>
    <name evidence="2" type="ORF">G3M58_58680</name>
</gene>